<sequence length="64" mass="7433">MRIDELLLASRQASIPIQFPYETVEKKFREHGVVLTKADYENFTSLLAITYQAVLTETLRCNKQ</sequence>
<accession>A0A364LKJ8</accession>
<name>A0A364LKJ8_9GAMM</name>
<evidence type="ECO:0000313" key="1">
    <source>
        <dbReference type="EMBL" id="RAP37132.1"/>
    </source>
</evidence>
<evidence type="ECO:0000313" key="2">
    <source>
        <dbReference type="Proteomes" id="UP000249458"/>
    </source>
</evidence>
<organism evidence="1 2">
    <name type="scientific">Legionella quinlivanii</name>
    <dbReference type="NCBI Taxonomy" id="45073"/>
    <lineage>
        <taxon>Bacteria</taxon>
        <taxon>Pseudomonadati</taxon>
        <taxon>Pseudomonadota</taxon>
        <taxon>Gammaproteobacteria</taxon>
        <taxon>Legionellales</taxon>
        <taxon>Legionellaceae</taxon>
        <taxon>Legionella</taxon>
    </lineage>
</organism>
<dbReference type="Proteomes" id="UP000249458">
    <property type="component" value="Unassembled WGS sequence"/>
</dbReference>
<reference evidence="1 2" key="1">
    <citation type="submission" date="2017-02" db="EMBL/GenBank/DDBJ databases">
        <title>Legionella quilivanii strain from human: case report and whole genome sequencing analysis.</title>
        <authorList>
            <person name="Lalancette C."/>
            <person name="Leduc J.-M."/>
            <person name="Levesque S."/>
            <person name="Fournier E."/>
            <person name="Saoud J."/>
            <person name="Faucher S.P."/>
            <person name="Bernard K."/>
            <person name="Martineau C."/>
            <person name="Longtin J."/>
        </authorList>
    </citation>
    <scope>NUCLEOTIDE SEQUENCE [LARGE SCALE GENOMIC DNA]</scope>
    <source>
        <strain evidence="1 2">ID143958</strain>
    </source>
</reference>
<comment type="caution">
    <text evidence="1">The sequence shown here is derived from an EMBL/GenBank/DDBJ whole genome shotgun (WGS) entry which is preliminary data.</text>
</comment>
<gene>
    <name evidence="1" type="ORF">B1207_06845</name>
</gene>
<proteinExistence type="predicted"/>
<dbReference type="EMBL" id="MVJN01000004">
    <property type="protein sequence ID" value="RAP37132.1"/>
    <property type="molecule type" value="Genomic_DNA"/>
</dbReference>
<dbReference type="AlphaFoldDB" id="A0A364LKJ8"/>
<dbReference type="RefSeq" id="WP_112219249.1">
    <property type="nucleotide sequence ID" value="NZ_MVJN01000004.1"/>
</dbReference>
<protein>
    <submittedName>
        <fullName evidence="1">Uncharacterized protein</fullName>
    </submittedName>
</protein>